<proteinExistence type="predicted"/>
<name>A0AAW4LFS2_9BACT</name>
<keyword evidence="1" id="KW-0472">Membrane</keyword>
<protein>
    <submittedName>
        <fullName evidence="2">Uncharacterized protein</fullName>
    </submittedName>
</protein>
<keyword evidence="1" id="KW-1133">Transmembrane helix</keyword>
<feature type="transmembrane region" description="Helical" evidence="1">
    <location>
        <begin position="24"/>
        <end position="47"/>
    </location>
</feature>
<keyword evidence="3" id="KW-1185">Reference proteome</keyword>
<gene>
    <name evidence="2" type="ORF">KI809_17070</name>
</gene>
<reference evidence="2 3" key="1">
    <citation type="submission" date="2021-05" db="EMBL/GenBank/DDBJ databases">
        <title>The draft genome of Geobacter pelophilus DSM 12255.</title>
        <authorList>
            <person name="Xu Z."/>
            <person name="Masuda Y."/>
            <person name="Itoh H."/>
            <person name="Senoo K."/>
        </authorList>
    </citation>
    <scope>NUCLEOTIDE SEQUENCE [LARGE SCALE GENOMIC DNA]</scope>
    <source>
        <strain evidence="2 3">DSM 12255</strain>
    </source>
</reference>
<accession>A0AAW4LFS2</accession>
<comment type="caution">
    <text evidence="2">The sequence shown here is derived from an EMBL/GenBank/DDBJ whole genome shotgun (WGS) entry which is preliminary data.</text>
</comment>
<sequence>MSIRPELEDEIKSMKARGIFNYSIHYSLSVVAIFASFIASLSAALGVKEPLFLSIISAVPAAVLIA</sequence>
<dbReference type="AlphaFoldDB" id="A0AAW4LFS2"/>
<organism evidence="2 3">
    <name type="scientific">Geoanaerobacter pelophilus</name>
    <dbReference type="NCBI Taxonomy" id="60036"/>
    <lineage>
        <taxon>Bacteria</taxon>
        <taxon>Pseudomonadati</taxon>
        <taxon>Thermodesulfobacteriota</taxon>
        <taxon>Desulfuromonadia</taxon>
        <taxon>Geobacterales</taxon>
        <taxon>Geobacteraceae</taxon>
        <taxon>Geoanaerobacter</taxon>
    </lineage>
</organism>
<dbReference type="EMBL" id="JAHCVJ010000008">
    <property type="protein sequence ID" value="MBT0666026.1"/>
    <property type="molecule type" value="Genomic_DNA"/>
</dbReference>
<dbReference type="RefSeq" id="WP_214172796.1">
    <property type="nucleotide sequence ID" value="NZ_JAHCVJ010000008.1"/>
</dbReference>
<dbReference type="Proteomes" id="UP000811899">
    <property type="component" value="Unassembled WGS sequence"/>
</dbReference>
<keyword evidence="1" id="KW-0812">Transmembrane</keyword>
<evidence type="ECO:0000313" key="3">
    <source>
        <dbReference type="Proteomes" id="UP000811899"/>
    </source>
</evidence>
<evidence type="ECO:0000256" key="1">
    <source>
        <dbReference type="SAM" id="Phobius"/>
    </source>
</evidence>
<evidence type="ECO:0000313" key="2">
    <source>
        <dbReference type="EMBL" id="MBT0666026.1"/>
    </source>
</evidence>